<reference evidence="1" key="1">
    <citation type="submission" date="2020-05" db="EMBL/GenBank/DDBJ databases">
        <title>Large-scale comparative analyses of tick genomes elucidate their genetic diversity and vector capacities.</title>
        <authorList>
            <person name="Jia N."/>
            <person name="Wang J."/>
            <person name="Shi W."/>
            <person name="Du L."/>
            <person name="Sun Y."/>
            <person name="Zhan W."/>
            <person name="Jiang J."/>
            <person name="Wang Q."/>
            <person name="Zhang B."/>
            <person name="Ji P."/>
            <person name="Sakyi L.B."/>
            <person name="Cui X."/>
            <person name="Yuan T."/>
            <person name="Jiang B."/>
            <person name="Yang W."/>
            <person name="Lam T.T.-Y."/>
            <person name="Chang Q."/>
            <person name="Ding S."/>
            <person name="Wang X."/>
            <person name="Zhu J."/>
            <person name="Ruan X."/>
            <person name="Zhao L."/>
            <person name="Wei J."/>
            <person name="Que T."/>
            <person name="Du C."/>
            <person name="Cheng J."/>
            <person name="Dai P."/>
            <person name="Han X."/>
            <person name="Huang E."/>
            <person name="Gao Y."/>
            <person name="Liu J."/>
            <person name="Shao H."/>
            <person name="Ye R."/>
            <person name="Li L."/>
            <person name="Wei W."/>
            <person name="Wang X."/>
            <person name="Wang C."/>
            <person name="Yang T."/>
            <person name="Huo Q."/>
            <person name="Li W."/>
            <person name="Guo W."/>
            <person name="Chen H."/>
            <person name="Zhou L."/>
            <person name="Ni X."/>
            <person name="Tian J."/>
            <person name="Zhou Y."/>
            <person name="Sheng Y."/>
            <person name="Liu T."/>
            <person name="Pan Y."/>
            <person name="Xia L."/>
            <person name="Li J."/>
            <person name="Zhao F."/>
            <person name="Cao W."/>
        </authorList>
    </citation>
    <scope>NUCLEOTIDE SEQUENCE</scope>
    <source>
        <strain evidence="1">Hyas-2018</strain>
    </source>
</reference>
<accession>A0ACB7T635</accession>
<sequence length="130" mass="14125">MASLISPGTVASGKTNFLSTQAVEIGRRCVGHSVCTGGLRCGMTVDLIDEDCTLFLLLAFRWETLWNPSTSEASSLEQEYIMVSSLPAWLCREFLFLAPDPAGAVTPRRHSAEPTFTAEAMAVVSPRDTR</sequence>
<dbReference type="EMBL" id="CM023490">
    <property type="protein sequence ID" value="KAH6942315.1"/>
    <property type="molecule type" value="Genomic_DNA"/>
</dbReference>
<name>A0ACB7T635_HYAAI</name>
<dbReference type="Proteomes" id="UP000821845">
    <property type="component" value="Chromosome 10"/>
</dbReference>
<proteinExistence type="predicted"/>
<protein>
    <submittedName>
        <fullName evidence="1">Uncharacterized protein</fullName>
    </submittedName>
</protein>
<evidence type="ECO:0000313" key="1">
    <source>
        <dbReference type="EMBL" id="KAH6942315.1"/>
    </source>
</evidence>
<organism evidence="1 2">
    <name type="scientific">Hyalomma asiaticum</name>
    <name type="common">Tick</name>
    <dbReference type="NCBI Taxonomy" id="266040"/>
    <lineage>
        <taxon>Eukaryota</taxon>
        <taxon>Metazoa</taxon>
        <taxon>Ecdysozoa</taxon>
        <taxon>Arthropoda</taxon>
        <taxon>Chelicerata</taxon>
        <taxon>Arachnida</taxon>
        <taxon>Acari</taxon>
        <taxon>Parasitiformes</taxon>
        <taxon>Ixodida</taxon>
        <taxon>Ixodoidea</taxon>
        <taxon>Ixodidae</taxon>
        <taxon>Hyalomminae</taxon>
        <taxon>Hyalomma</taxon>
    </lineage>
</organism>
<comment type="caution">
    <text evidence="1">The sequence shown here is derived from an EMBL/GenBank/DDBJ whole genome shotgun (WGS) entry which is preliminary data.</text>
</comment>
<gene>
    <name evidence="1" type="ORF">HPB50_003862</name>
</gene>
<keyword evidence="2" id="KW-1185">Reference proteome</keyword>
<evidence type="ECO:0000313" key="2">
    <source>
        <dbReference type="Proteomes" id="UP000821845"/>
    </source>
</evidence>